<dbReference type="Proteomes" id="UP001283341">
    <property type="component" value="Unassembled WGS sequence"/>
</dbReference>
<feature type="transmembrane region" description="Helical" evidence="6">
    <location>
        <begin position="181"/>
        <end position="203"/>
    </location>
</feature>
<accession>A0AAE0IH27</accession>
<reference evidence="8" key="2">
    <citation type="submission" date="2023-06" db="EMBL/GenBank/DDBJ databases">
        <authorList>
            <consortium name="Lawrence Berkeley National Laboratory"/>
            <person name="Haridas S."/>
            <person name="Hensen N."/>
            <person name="Bonometti L."/>
            <person name="Westerberg I."/>
            <person name="Brannstrom I.O."/>
            <person name="Guillou S."/>
            <person name="Cros-Aarteil S."/>
            <person name="Calhoun S."/>
            <person name="Kuo A."/>
            <person name="Mondo S."/>
            <person name="Pangilinan J."/>
            <person name="Riley R."/>
            <person name="Labutti K."/>
            <person name="Andreopoulos B."/>
            <person name="Lipzen A."/>
            <person name="Chen C."/>
            <person name="Yanf M."/>
            <person name="Daum C."/>
            <person name="Ng V."/>
            <person name="Clum A."/>
            <person name="Steindorff A."/>
            <person name="Ohm R."/>
            <person name="Martin F."/>
            <person name="Silar P."/>
            <person name="Natvig D."/>
            <person name="Lalanne C."/>
            <person name="Gautier V."/>
            <person name="Ament-Velasquez S.L."/>
            <person name="Kruys A."/>
            <person name="Hutchinson M.I."/>
            <person name="Powell A.J."/>
            <person name="Barry K."/>
            <person name="Miller A.N."/>
            <person name="Grigoriev I.V."/>
            <person name="Debuchy R."/>
            <person name="Gladieux P."/>
            <person name="Thoren M.H."/>
            <person name="Johannesson H."/>
        </authorList>
    </citation>
    <scope>NUCLEOTIDE SEQUENCE</scope>
    <source>
        <strain evidence="8">CBS 118394</strain>
    </source>
</reference>
<feature type="transmembrane region" description="Helical" evidence="6">
    <location>
        <begin position="215"/>
        <end position="234"/>
    </location>
</feature>
<reference evidence="8" key="1">
    <citation type="journal article" date="2023" name="Mol. Phylogenet. Evol.">
        <title>Genome-scale phylogeny and comparative genomics of the fungal order Sordariales.</title>
        <authorList>
            <person name="Hensen N."/>
            <person name="Bonometti L."/>
            <person name="Westerberg I."/>
            <person name="Brannstrom I.O."/>
            <person name="Guillou S."/>
            <person name="Cros-Aarteil S."/>
            <person name="Calhoun S."/>
            <person name="Haridas S."/>
            <person name="Kuo A."/>
            <person name="Mondo S."/>
            <person name="Pangilinan J."/>
            <person name="Riley R."/>
            <person name="LaButti K."/>
            <person name="Andreopoulos B."/>
            <person name="Lipzen A."/>
            <person name="Chen C."/>
            <person name="Yan M."/>
            <person name="Daum C."/>
            <person name="Ng V."/>
            <person name="Clum A."/>
            <person name="Steindorff A."/>
            <person name="Ohm R.A."/>
            <person name="Martin F."/>
            <person name="Silar P."/>
            <person name="Natvig D.O."/>
            <person name="Lalanne C."/>
            <person name="Gautier V."/>
            <person name="Ament-Velasquez S.L."/>
            <person name="Kruys A."/>
            <person name="Hutchinson M.I."/>
            <person name="Powell A.J."/>
            <person name="Barry K."/>
            <person name="Miller A.N."/>
            <person name="Grigoriev I.V."/>
            <person name="Debuchy R."/>
            <person name="Gladieux P."/>
            <person name="Hiltunen Thoren M."/>
            <person name="Johannesson H."/>
        </authorList>
    </citation>
    <scope>NUCLEOTIDE SEQUENCE</scope>
    <source>
        <strain evidence="8">CBS 118394</strain>
    </source>
</reference>
<evidence type="ECO:0000256" key="3">
    <source>
        <dbReference type="ARBA" id="ARBA00022989"/>
    </source>
</evidence>
<evidence type="ECO:0000256" key="5">
    <source>
        <dbReference type="ARBA" id="ARBA00038359"/>
    </source>
</evidence>
<dbReference type="GO" id="GO:0016020">
    <property type="term" value="C:membrane"/>
    <property type="evidence" value="ECO:0007669"/>
    <property type="project" value="UniProtKB-SubCell"/>
</dbReference>
<evidence type="ECO:0000256" key="4">
    <source>
        <dbReference type="ARBA" id="ARBA00023136"/>
    </source>
</evidence>
<comment type="caution">
    <text evidence="8">The sequence shown here is derived from an EMBL/GenBank/DDBJ whole genome shotgun (WGS) entry which is preliminary data.</text>
</comment>
<dbReference type="EMBL" id="JAUEDM010000002">
    <property type="protein sequence ID" value="KAK3324941.1"/>
    <property type="molecule type" value="Genomic_DNA"/>
</dbReference>
<dbReference type="PANTHER" id="PTHR33048">
    <property type="entry name" value="PTH11-LIKE INTEGRAL MEMBRANE PROTEIN (AFU_ORTHOLOGUE AFUA_5G11245)"/>
    <property type="match status" value="1"/>
</dbReference>
<evidence type="ECO:0000313" key="9">
    <source>
        <dbReference type="Proteomes" id="UP001283341"/>
    </source>
</evidence>
<dbReference type="InterPro" id="IPR052337">
    <property type="entry name" value="SAT4-like"/>
</dbReference>
<feature type="transmembrane region" description="Helical" evidence="6">
    <location>
        <begin position="99"/>
        <end position="123"/>
    </location>
</feature>
<name>A0AAE0IH27_9PEZI</name>
<evidence type="ECO:0000256" key="1">
    <source>
        <dbReference type="ARBA" id="ARBA00004141"/>
    </source>
</evidence>
<comment type="similarity">
    <text evidence="5">Belongs to the SAT4 family.</text>
</comment>
<keyword evidence="4 6" id="KW-0472">Membrane</keyword>
<proteinExistence type="inferred from homology"/>
<keyword evidence="3 6" id="KW-1133">Transmembrane helix</keyword>
<evidence type="ECO:0000313" key="8">
    <source>
        <dbReference type="EMBL" id="KAK3324941.1"/>
    </source>
</evidence>
<comment type="subcellular location">
    <subcellularLocation>
        <location evidence="1">Membrane</location>
        <topology evidence="1">Multi-pass membrane protein</topology>
    </subcellularLocation>
</comment>
<evidence type="ECO:0000256" key="2">
    <source>
        <dbReference type="ARBA" id="ARBA00022692"/>
    </source>
</evidence>
<dbReference type="InterPro" id="IPR049326">
    <property type="entry name" value="Rhodopsin_dom_fungi"/>
</dbReference>
<protein>
    <recommendedName>
        <fullName evidence="7">Rhodopsin domain-containing protein</fullName>
    </recommendedName>
</protein>
<evidence type="ECO:0000256" key="6">
    <source>
        <dbReference type="SAM" id="Phobius"/>
    </source>
</evidence>
<organism evidence="8 9">
    <name type="scientific">Apodospora peruviana</name>
    <dbReference type="NCBI Taxonomy" id="516989"/>
    <lineage>
        <taxon>Eukaryota</taxon>
        <taxon>Fungi</taxon>
        <taxon>Dikarya</taxon>
        <taxon>Ascomycota</taxon>
        <taxon>Pezizomycotina</taxon>
        <taxon>Sordariomycetes</taxon>
        <taxon>Sordariomycetidae</taxon>
        <taxon>Sordariales</taxon>
        <taxon>Lasiosphaeriaceae</taxon>
        <taxon>Apodospora</taxon>
    </lineage>
</organism>
<gene>
    <name evidence="8" type="ORF">B0H66DRAFT_107629</name>
</gene>
<dbReference type="PANTHER" id="PTHR33048:SF155">
    <property type="entry name" value="INTEGRAL MEMBRANE PROTEIN"/>
    <property type="match status" value="1"/>
</dbReference>
<feature type="transmembrane region" description="Helical" evidence="6">
    <location>
        <begin position="135"/>
        <end position="156"/>
    </location>
</feature>
<dbReference type="Pfam" id="PF20684">
    <property type="entry name" value="Fung_rhodopsin"/>
    <property type="match status" value="1"/>
</dbReference>
<dbReference type="AlphaFoldDB" id="A0AAE0IH27"/>
<keyword evidence="9" id="KW-1185">Reference proteome</keyword>
<keyword evidence="2 6" id="KW-0812">Transmembrane</keyword>
<feature type="transmembrane region" description="Helical" evidence="6">
    <location>
        <begin position="56"/>
        <end position="79"/>
    </location>
</feature>
<feature type="domain" description="Rhodopsin" evidence="7">
    <location>
        <begin position="40"/>
        <end position="280"/>
    </location>
</feature>
<feature type="transmembrane region" description="Helical" evidence="6">
    <location>
        <begin position="20"/>
        <end position="44"/>
    </location>
</feature>
<evidence type="ECO:0000259" key="7">
    <source>
        <dbReference type="Pfam" id="PF20684"/>
    </source>
</evidence>
<sequence>MPATAPETEFPPGFAEENKGPLILGVTSSLTALTLLFVLARVYSRILSANRLAVDDYIVILCICLSISYVGVAAVAISYGGGRHVAILDPADVTMAVKYTVISFVPGVSSFIIPKFAVVILLAKLLNPGRIHKTIMWVVSILYLLLAAGMLVINFAQCTPAAAQWGGAEGTCWDRKITVDYALALGAVSVVFDFYLAIYPTVVLSKLHMSWKKKLALSSSLGFGYCAGAVTIYKCTTLEGLLHLQDFTYAVDDVVLWTNIEANCVLIGACIPTLYPLLKKIWGSSVLGGSTPNNKGSSGHAAKSGPASNGIVTIGSYPTGNKKKRSKLGSQFGSQFETLNDDSDSKYIILEERSFQADETRDEETAAIAREQARRTKEPGW</sequence>